<dbReference type="Proteomes" id="UP000054623">
    <property type="component" value="Unassembled WGS sequence"/>
</dbReference>
<evidence type="ECO:0000313" key="10">
    <source>
        <dbReference type="EMBL" id="CDX00447.1"/>
    </source>
</evidence>
<dbReference type="NCBIfam" id="TIGR00964">
    <property type="entry name" value="secE_bact"/>
    <property type="match status" value="1"/>
</dbReference>
<gene>
    <name evidence="9" type="primary">secE</name>
    <name evidence="11" type="ORF">AT727_16980</name>
    <name evidence="10" type="ORF">DPCES_0560</name>
</gene>
<evidence type="ECO:0000256" key="5">
    <source>
        <dbReference type="ARBA" id="ARBA00022927"/>
    </source>
</evidence>
<dbReference type="Gene3D" id="1.20.5.1030">
    <property type="entry name" value="Preprotein translocase secy subunit"/>
    <property type="match status" value="1"/>
</dbReference>
<dbReference type="RefSeq" id="WP_005810200.1">
    <property type="nucleotide sequence ID" value="NZ_CABKQQ010000025.1"/>
</dbReference>
<evidence type="ECO:0000256" key="1">
    <source>
        <dbReference type="ARBA" id="ARBA00004370"/>
    </source>
</evidence>
<dbReference type="PANTHER" id="PTHR33910">
    <property type="entry name" value="PROTEIN TRANSLOCASE SUBUNIT SECE"/>
    <property type="match status" value="1"/>
</dbReference>
<keyword evidence="3 9" id="KW-1003">Cell membrane</keyword>
<evidence type="ECO:0000256" key="3">
    <source>
        <dbReference type="ARBA" id="ARBA00022475"/>
    </source>
</evidence>
<sequence>MGAVKKQTNAPAKEKSTEYFKGVWSELKKVHWPDRKQLLTYTGVVLTAVAIVAVMLWVVDSGLSILMTKILG</sequence>
<dbReference type="PANTHER" id="PTHR33910:SF1">
    <property type="entry name" value="PROTEIN TRANSLOCASE SUBUNIT SECE"/>
    <property type="match status" value="1"/>
</dbReference>
<feature type="transmembrane region" description="Helical" evidence="9">
    <location>
        <begin position="38"/>
        <end position="59"/>
    </location>
</feature>
<dbReference type="GO" id="GO:0065002">
    <property type="term" value="P:intracellular protein transmembrane transport"/>
    <property type="evidence" value="ECO:0007669"/>
    <property type="project" value="UniProtKB-UniRule"/>
</dbReference>
<protein>
    <recommendedName>
        <fullName evidence="9">Protein translocase subunit SecE</fullName>
    </recommendedName>
</protein>
<dbReference type="InterPro" id="IPR005807">
    <property type="entry name" value="SecE_bac"/>
</dbReference>
<evidence type="ECO:0000256" key="9">
    <source>
        <dbReference type="HAMAP-Rule" id="MF_00422"/>
    </source>
</evidence>
<dbReference type="AlphaFoldDB" id="A0A098AWE7"/>
<keyword evidence="4 9" id="KW-0812">Transmembrane</keyword>
<evidence type="ECO:0000256" key="8">
    <source>
        <dbReference type="ARBA" id="ARBA00023136"/>
    </source>
</evidence>
<evidence type="ECO:0000256" key="6">
    <source>
        <dbReference type="ARBA" id="ARBA00022989"/>
    </source>
</evidence>
<dbReference type="EMBL" id="LOCK01000010">
    <property type="protein sequence ID" value="KTE92880.1"/>
    <property type="molecule type" value="Genomic_DNA"/>
</dbReference>
<proteinExistence type="inferred from homology"/>
<comment type="subcellular location">
    <subcellularLocation>
        <location evidence="9">Cell membrane</location>
        <topology evidence="9">Single-pass membrane protein</topology>
    </subcellularLocation>
    <subcellularLocation>
        <location evidence="1">Membrane</location>
    </subcellularLocation>
</comment>
<dbReference type="GO" id="GO:0043952">
    <property type="term" value="P:protein transport by the Sec complex"/>
    <property type="evidence" value="ECO:0007669"/>
    <property type="project" value="UniProtKB-UniRule"/>
</dbReference>
<dbReference type="EMBL" id="LK996017">
    <property type="protein sequence ID" value="CDX00447.1"/>
    <property type="molecule type" value="Genomic_DNA"/>
</dbReference>
<dbReference type="GO" id="GO:0009306">
    <property type="term" value="P:protein secretion"/>
    <property type="evidence" value="ECO:0007669"/>
    <property type="project" value="UniProtKB-UniRule"/>
</dbReference>
<dbReference type="GO" id="GO:0005886">
    <property type="term" value="C:plasma membrane"/>
    <property type="evidence" value="ECO:0007669"/>
    <property type="project" value="UniProtKB-SubCell"/>
</dbReference>
<dbReference type="PROSITE" id="PS01067">
    <property type="entry name" value="SECE_SEC61G"/>
    <property type="match status" value="1"/>
</dbReference>
<keyword evidence="6 9" id="KW-1133">Transmembrane helix</keyword>
<dbReference type="GO" id="GO:0008320">
    <property type="term" value="F:protein transmembrane transporter activity"/>
    <property type="evidence" value="ECO:0007669"/>
    <property type="project" value="UniProtKB-UniRule"/>
</dbReference>
<evidence type="ECO:0000256" key="7">
    <source>
        <dbReference type="ARBA" id="ARBA00023010"/>
    </source>
</evidence>
<keyword evidence="2 9" id="KW-0813">Transport</keyword>
<evidence type="ECO:0000313" key="12">
    <source>
        <dbReference type="Proteomes" id="UP000054623"/>
    </source>
</evidence>
<reference evidence="10" key="1">
    <citation type="submission" date="2014-07" db="EMBL/GenBank/DDBJ databases">
        <authorList>
            <person name="Hornung V.Bastian."/>
        </authorList>
    </citation>
    <scope>NUCLEOTIDE SEQUENCE</scope>
    <source>
        <strain evidence="10">PCE-S</strain>
    </source>
</reference>
<keyword evidence="8 9" id="KW-0472">Membrane</keyword>
<comment type="similarity">
    <text evidence="9">Belongs to the SecE/SEC61-gamma family.</text>
</comment>
<reference evidence="11 12" key="2">
    <citation type="submission" date="2015-12" db="EMBL/GenBank/DDBJ databases">
        <title>Draft Genome Sequence of Desulfitobacterium hafniense Strain DH, a Sulfate-reducing Bacterium Isolated from Paddy Soils.</title>
        <authorList>
            <person name="Bao P."/>
            <person name="Zhang X."/>
            <person name="Li G."/>
        </authorList>
    </citation>
    <scope>NUCLEOTIDE SEQUENCE [LARGE SCALE GENOMIC DNA]</scope>
    <source>
        <strain evidence="11 12">DH</strain>
    </source>
</reference>
<comment type="function">
    <text evidence="9">Essential subunit of the Sec protein translocation channel SecYEG. Clamps together the 2 halves of SecY. May contact the channel plug during translocation.</text>
</comment>
<keyword evidence="5 9" id="KW-0653">Protein transport</keyword>
<comment type="subunit">
    <text evidence="9">Component of the Sec protein translocase complex. Heterotrimer consisting of SecY, SecE and SecG subunits. The heterotrimers can form oligomers, although 1 heterotrimer is thought to be able to translocate proteins. Interacts with the ribosome. Interacts with SecDF, and other proteins may be involved. Interacts with SecA.</text>
</comment>
<dbReference type="InterPro" id="IPR038379">
    <property type="entry name" value="SecE_sf"/>
</dbReference>
<dbReference type="InterPro" id="IPR001901">
    <property type="entry name" value="Translocase_SecE/Sec61-g"/>
</dbReference>
<evidence type="ECO:0000256" key="2">
    <source>
        <dbReference type="ARBA" id="ARBA00022448"/>
    </source>
</evidence>
<dbReference type="GO" id="GO:0006605">
    <property type="term" value="P:protein targeting"/>
    <property type="evidence" value="ECO:0007669"/>
    <property type="project" value="UniProtKB-UniRule"/>
</dbReference>
<accession>A0A098AWE7</accession>
<organism evidence="10">
    <name type="scientific">Desulfitobacterium hafniense</name>
    <name type="common">Desulfitobacterium frappieri</name>
    <dbReference type="NCBI Taxonomy" id="49338"/>
    <lineage>
        <taxon>Bacteria</taxon>
        <taxon>Bacillati</taxon>
        <taxon>Bacillota</taxon>
        <taxon>Clostridia</taxon>
        <taxon>Eubacteriales</taxon>
        <taxon>Desulfitobacteriaceae</taxon>
        <taxon>Desulfitobacterium</taxon>
    </lineage>
</organism>
<dbReference type="HAMAP" id="MF_00422">
    <property type="entry name" value="SecE"/>
    <property type="match status" value="1"/>
</dbReference>
<evidence type="ECO:0000313" key="11">
    <source>
        <dbReference type="EMBL" id="KTE92880.1"/>
    </source>
</evidence>
<keyword evidence="7 9" id="KW-0811">Translocation</keyword>
<evidence type="ECO:0000256" key="4">
    <source>
        <dbReference type="ARBA" id="ARBA00022692"/>
    </source>
</evidence>
<name>A0A098AWE7_DESHA</name>
<dbReference type="OrthoDB" id="9799073at2"/>
<dbReference type="PATRIC" id="fig|49338.4.peg.596"/>
<dbReference type="Pfam" id="PF00584">
    <property type="entry name" value="SecE"/>
    <property type="match status" value="1"/>
</dbReference>